<sequence>GGSQGELQLLHQISTFGHIDIAFLYAAWLCGQVGVLRAPSQSGLDGNAQKKTAAHTRTVGLLGEDTVKTTREDWDSWDTNNGGKEWE</sequence>
<name>W2MVA0_PHYNI</name>
<evidence type="ECO:0000313" key="1">
    <source>
        <dbReference type="EMBL" id="ETM40292.1"/>
    </source>
</evidence>
<feature type="non-terminal residue" evidence="1">
    <location>
        <position position="1"/>
    </location>
</feature>
<organism evidence="1">
    <name type="scientific">Phytophthora nicotianae</name>
    <name type="common">Potato buckeye rot agent</name>
    <name type="synonym">Phytophthora parasitica</name>
    <dbReference type="NCBI Taxonomy" id="4792"/>
    <lineage>
        <taxon>Eukaryota</taxon>
        <taxon>Sar</taxon>
        <taxon>Stramenopiles</taxon>
        <taxon>Oomycota</taxon>
        <taxon>Peronosporomycetes</taxon>
        <taxon>Peronosporales</taxon>
        <taxon>Peronosporaceae</taxon>
        <taxon>Phytophthora</taxon>
    </lineage>
</organism>
<protein>
    <submittedName>
        <fullName evidence="1">Uncharacterized protein</fullName>
    </submittedName>
</protein>
<dbReference type="Proteomes" id="UP000054532">
    <property type="component" value="Unassembled WGS sequence"/>
</dbReference>
<reference evidence="1" key="1">
    <citation type="submission" date="2013-11" db="EMBL/GenBank/DDBJ databases">
        <title>The Genome Sequence of Phytophthora parasitica IAC_01/95.</title>
        <authorList>
            <consortium name="The Broad Institute Genomics Platform"/>
            <person name="Russ C."/>
            <person name="Tyler B."/>
            <person name="Panabieres F."/>
            <person name="Shan W."/>
            <person name="Tripathy S."/>
            <person name="Grunwald N."/>
            <person name="Machado M."/>
            <person name="Johnson C.S."/>
            <person name="Arredondo F."/>
            <person name="Hong C."/>
            <person name="Coffey M."/>
            <person name="Young S.K."/>
            <person name="Zeng Q."/>
            <person name="Gargeya S."/>
            <person name="Fitzgerald M."/>
            <person name="Abouelleil A."/>
            <person name="Alvarado L."/>
            <person name="Chapman S.B."/>
            <person name="Gainer-Dewar J."/>
            <person name="Goldberg J."/>
            <person name="Griggs A."/>
            <person name="Gujja S."/>
            <person name="Hansen M."/>
            <person name="Howarth C."/>
            <person name="Imamovic A."/>
            <person name="Ireland A."/>
            <person name="Larimer J."/>
            <person name="McCowan C."/>
            <person name="Murphy C."/>
            <person name="Pearson M."/>
            <person name="Poon T.W."/>
            <person name="Priest M."/>
            <person name="Roberts A."/>
            <person name="Saif S."/>
            <person name="Shea T."/>
            <person name="Sykes S."/>
            <person name="Wortman J."/>
            <person name="Nusbaum C."/>
            <person name="Birren B."/>
        </authorList>
    </citation>
    <scope>NUCLEOTIDE SEQUENCE [LARGE SCALE GENOMIC DNA]</scope>
    <source>
        <strain evidence="1">IAC_01/95</strain>
    </source>
</reference>
<accession>W2MVA0</accession>
<dbReference type="EMBL" id="KI694379">
    <property type="protein sequence ID" value="ETM40292.1"/>
    <property type="molecule type" value="Genomic_DNA"/>
</dbReference>
<gene>
    <name evidence="1" type="ORF">L914_13731</name>
</gene>
<dbReference type="AlphaFoldDB" id="W2MVA0"/>
<proteinExistence type="predicted"/>